<protein>
    <submittedName>
        <fullName evidence="8">Type IV secretion system protein</fullName>
    </submittedName>
</protein>
<evidence type="ECO:0000256" key="4">
    <source>
        <dbReference type="ARBA" id="ARBA00023136"/>
    </source>
</evidence>
<dbReference type="InterPro" id="IPR035658">
    <property type="entry name" value="TrbF"/>
</dbReference>
<evidence type="ECO:0000256" key="3">
    <source>
        <dbReference type="ARBA" id="ARBA00022989"/>
    </source>
</evidence>
<keyword evidence="4 6" id="KW-0472">Membrane</keyword>
<gene>
    <name evidence="8" type="ORF">HA052_04940</name>
</gene>
<comment type="subcellular location">
    <subcellularLocation>
        <location evidence="1">Membrane</location>
        <topology evidence="1">Single-pass membrane protein</topology>
    </subcellularLocation>
</comment>
<keyword evidence="9" id="KW-1185">Reference proteome</keyword>
<evidence type="ECO:0000256" key="5">
    <source>
        <dbReference type="SAM" id="MobiDB-lite"/>
    </source>
</evidence>
<feature type="domain" description="Bacterial virulence protein VirB8" evidence="7">
    <location>
        <begin position="35"/>
        <end position="238"/>
    </location>
</feature>
<dbReference type="Pfam" id="PF04335">
    <property type="entry name" value="VirB8"/>
    <property type="match status" value="1"/>
</dbReference>
<accession>A0ABX0KYA9</accession>
<feature type="transmembrane region" description="Helical" evidence="6">
    <location>
        <begin position="51"/>
        <end position="73"/>
    </location>
</feature>
<comment type="caution">
    <text evidence="8">The sequence shown here is derived from an EMBL/GenBank/DDBJ whole genome shotgun (WGS) entry which is preliminary data.</text>
</comment>
<evidence type="ECO:0000256" key="6">
    <source>
        <dbReference type="SAM" id="Phobius"/>
    </source>
</evidence>
<dbReference type="EMBL" id="JAAOMA010000004">
    <property type="protein sequence ID" value="NHR04537.1"/>
    <property type="molecule type" value="Genomic_DNA"/>
</dbReference>
<name>A0ABX0KYA9_9NEIS</name>
<reference evidence="8 9" key="1">
    <citation type="submission" date="2020-03" db="EMBL/GenBank/DDBJ databases">
        <title>Draft genome sequence of environmentally isolated cultures.</title>
        <authorList>
            <person name="Wilson H.S."/>
            <person name="De Leon M.E."/>
        </authorList>
    </citation>
    <scope>NUCLEOTIDE SEQUENCE [LARGE SCALE GENOMIC DNA]</scope>
    <source>
        <strain evidence="8 9">HSC-31F16</strain>
    </source>
</reference>
<organism evidence="8 9">
    <name type="scientific">Chromobacterium fluminis</name>
    <dbReference type="NCBI Taxonomy" id="3044269"/>
    <lineage>
        <taxon>Bacteria</taxon>
        <taxon>Pseudomonadati</taxon>
        <taxon>Pseudomonadota</taxon>
        <taxon>Betaproteobacteria</taxon>
        <taxon>Neisseriales</taxon>
        <taxon>Chromobacteriaceae</taxon>
        <taxon>Chromobacterium</taxon>
    </lineage>
</organism>
<dbReference type="Proteomes" id="UP001515641">
    <property type="component" value="Unassembled WGS sequence"/>
</dbReference>
<feature type="region of interest" description="Disordered" evidence="5">
    <location>
        <begin position="1"/>
        <end position="25"/>
    </location>
</feature>
<keyword evidence="2 6" id="KW-0812">Transmembrane</keyword>
<evidence type="ECO:0000259" key="7">
    <source>
        <dbReference type="Pfam" id="PF04335"/>
    </source>
</evidence>
<dbReference type="InterPro" id="IPR007430">
    <property type="entry name" value="VirB8"/>
</dbReference>
<evidence type="ECO:0000313" key="9">
    <source>
        <dbReference type="Proteomes" id="UP001515641"/>
    </source>
</evidence>
<dbReference type="RefSeq" id="WP_166451047.1">
    <property type="nucleotide sequence ID" value="NZ_JAAOMA010000004.1"/>
</dbReference>
<feature type="compositionally biased region" description="Basic residues" evidence="5">
    <location>
        <begin position="1"/>
        <end position="11"/>
    </location>
</feature>
<evidence type="ECO:0000256" key="2">
    <source>
        <dbReference type="ARBA" id="ARBA00022692"/>
    </source>
</evidence>
<dbReference type="SUPFAM" id="SSF54427">
    <property type="entry name" value="NTF2-like"/>
    <property type="match status" value="1"/>
</dbReference>
<dbReference type="CDD" id="cd16425">
    <property type="entry name" value="TrbF"/>
    <property type="match status" value="1"/>
</dbReference>
<proteinExistence type="predicted"/>
<evidence type="ECO:0000313" key="8">
    <source>
        <dbReference type="EMBL" id="NHR04537.1"/>
    </source>
</evidence>
<dbReference type="Gene3D" id="3.10.450.230">
    <property type="entry name" value="VirB8 protein"/>
    <property type="match status" value="1"/>
</dbReference>
<keyword evidence="3 6" id="KW-1133">Transmembrane helix</keyword>
<sequence length="241" mass="27539">MLQFWKRKKTTKGGAAQVPSASPPPAFLKDLSQQRAWFERYGHHYVEKNKYFTLLVLMSGIALSEGVAINLMLPLKETIPYVLIVNKTTGEVEANRVSAQRYRPGDPEKMFFLGQYGQKLMEIDKSKSEDNMYYLADRSIDNCAQELSDFRRTTNLFGRLAEDETLTRVPELNTVTPLKDSTALVRINTVERSKTSTIPTNKSWLITIHYKVIPPVDEKEMLKNPLGLYCTHFGLQEETAK</sequence>
<evidence type="ECO:0000256" key="1">
    <source>
        <dbReference type="ARBA" id="ARBA00004167"/>
    </source>
</evidence>
<dbReference type="InterPro" id="IPR032710">
    <property type="entry name" value="NTF2-like_dom_sf"/>
</dbReference>